<dbReference type="RefSeq" id="WP_192758677.1">
    <property type="nucleotide sequence ID" value="NZ_JADBDZ010000001.1"/>
</dbReference>
<dbReference type="Proteomes" id="UP000627838">
    <property type="component" value="Unassembled WGS sequence"/>
</dbReference>
<proteinExistence type="predicted"/>
<protein>
    <submittedName>
        <fullName evidence="1">Uncharacterized protein</fullName>
    </submittedName>
</protein>
<evidence type="ECO:0000313" key="2">
    <source>
        <dbReference type="Proteomes" id="UP000627838"/>
    </source>
</evidence>
<sequence length="82" mass="9177">MINSLASDNTSAALAADFPGWAIWQSDGGHWYATRRARLAERMHRYRLWTTLDAADLTELRNELATQTARAELPLALFGTLS</sequence>
<accession>A0ABR9JMV1</accession>
<comment type="caution">
    <text evidence="1">The sequence shown here is derived from an EMBL/GenBank/DDBJ whole genome shotgun (WGS) entry which is preliminary data.</text>
</comment>
<keyword evidence="2" id="KW-1185">Reference proteome</keyword>
<dbReference type="EMBL" id="JADBDZ010000001">
    <property type="protein sequence ID" value="MBE1531894.1"/>
    <property type="molecule type" value="Genomic_DNA"/>
</dbReference>
<evidence type="ECO:0000313" key="1">
    <source>
        <dbReference type="EMBL" id="MBE1531894.1"/>
    </source>
</evidence>
<reference evidence="1 2" key="1">
    <citation type="submission" date="2020-10" db="EMBL/GenBank/DDBJ databases">
        <title>Sequencing the genomes of 1000 actinobacteria strains.</title>
        <authorList>
            <person name="Klenk H.-P."/>
        </authorList>
    </citation>
    <scope>NUCLEOTIDE SEQUENCE [LARGE SCALE GENOMIC DNA]</scope>
    <source>
        <strain evidence="1 2">DSM 46744</strain>
    </source>
</reference>
<organism evidence="1 2">
    <name type="scientific">Actinomadura algeriensis</name>
    <dbReference type="NCBI Taxonomy" id="1679523"/>
    <lineage>
        <taxon>Bacteria</taxon>
        <taxon>Bacillati</taxon>
        <taxon>Actinomycetota</taxon>
        <taxon>Actinomycetes</taxon>
        <taxon>Streptosporangiales</taxon>
        <taxon>Thermomonosporaceae</taxon>
        <taxon>Actinomadura</taxon>
    </lineage>
</organism>
<gene>
    <name evidence="1" type="ORF">H4W34_001727</name>
</gene>
<name>A0ABR9JMV1_9ACTN</name>